<dbReference type="PANTHER" id="PTHR16026:SF0">
    <property type="entry name" value="CARTILAGE ACIDIC PROTEIN 1"/>
    <property type="match status" value="1"/>
</dbReference>
<feature type="domain" description="ASPIC/UnbV" evidence="2">
    <location>
        <begin position="518"/>
        <end position="585"/>
    </location>
</feature>
<dbReference type="SUPFAM" id="SSF69318">
    <property type="entry name" value="Integrin alpha N-terminal domain"/>
    <property type="match status" value="3"/>
</dbReference>
<evidence type="ECO:0000313" key="4">
    <source>
        <dbReference type="Proteomes" id="UP000199462"/>
    </source>
</evidence>
<dbReference type="EMBL" id="FOYX01000003">
    <property type="protein sequence ID" value="SFR81750.1"/>
    <property type="molecule type" value="Genomic_DNA"/>
</dbReference>
<dbReference type="InterPro" id="IPR028994">
    <property type="entry name" value="Integrin_alpha_N"/>
</dbReference>
<evidence type="ECO:0000256" key="1">
    <source>
        <dbReference type="ARBA" id="ARBA00022729"/>
    </source>
</evidence>
<protein>
    <submittedName>
        <fullName evidence="3">Repeat domain-containing protein</fullName>
    </submittedName>
</protein>
<sequence length="1110" mass="124643">MKNILSLSLLVLITLSSCNKTDPKLFSKVDSDDSGITFINKIVETDSFNILTSEYIFNGGGVAIGDFNNDDKPDLFFTGNQVSNKLYLNKGDLKFNDVTEKSGTAAKSKWKTGVAVVDINNDGFLDIYICAAMYPSEEDKANMLFVNQGLDENGVPVFKELAKEYGIADTGNSMNATFFDYDKDGLLDLYVLNNVDVHVLPSNYRKKITDGSALSNDRLYHNNGDNTFTDVTIEAGITIEGYGLGIAISDINNDGWSDIYVSNDYLTNDILYINNQDGTFNNNIDDLIKHQSKFSMGNDISDFNNDGYLDIITLDMLGETNYRLKTTIRDTKYNDYVMNKRYGYSHQYMRNMLQVGQGPNVPYSEIGLLAGVSRTDWSWSPLFFDADNDGYKDLFITNGFPRDITDLDFGEFNFNVRRFLSPSQILDSIPVVKIPNYSFQNTKKGTFNDSSNDWGLDIPSFSNGAAYCDFDNDGDLDYVVNNINDEAFLFQNNTNNAEKTNSHFLKVKLSGLNHNKNGIGSKIVLRTNEEEFQYHEQYLTRGYMSSVDDVIHFGLNDKNQVASLEIVWPDGKYQKIDQLSIDTTINLDYNNASEITSNTLIFPLAKKEYSPIFEEISNDIGIAYAHDELDMVDFNVQRILPKKLTQNGPCIVKGDINGDGYEDFIIGSSSGASPRLFTQDKAGIFSNTPLFTDVYNKTFEEESMVLFDLDNDGDLDLYLVSGSNEFMKGLEFYTDRLMINDGKGNFKLSKDKMPVIQASGSIVTAGDFNNDGYTDLFIGGRTPFAKFPIAEKSFLLVNEKGVLKDVTDTLAPELRNIGMLTDAIWLDFDNDDRLDLIVVGEYMPITFFKNEESGFKTVKETGLDHLFGWWQNIKAHDFDNDGDIDFIVGNLGNNNIFQPNKNKPVDVLYKDFDKNGTVDPIAFAYLKKNYSDTTYISAPVNFGGDLFGQSPLFRSKFNLYKDYANTTQTTLFTDEELDGVEKLTINFDKSIYIENLGGGKFNYKLLPIEAQVAPINGIATLDYNNDGNEDILLVGNDFGNEVFIGRYDAFNGLLLKNDGKGNFKTIPTQESGFLVPGDSKSIATVKSNKENYPYYVVTQNRDSVRVFQKN</sequence>
<reference evidence="4" key="1">
    <citation type="submission" date="2016-10" db="EMBL/GenBank/DDBJ databases">
        <authorList>
            <person name="Varghese N."/>
            <person name="Submissions S."/>
        </authorList>
    </citation>
    <scope>NUCLEOTIDE SEQUENCE [LARGE SCALE GENOMIC DNA]</scope>
    <source>
        <strain evidence="4">DSM 19891</strain>
    </source>
</reference>
<dbReference type="InterPro" id="IPR013517">
    <property type="entry name" value="FG-GAP"/>
</dbReference>
<dbReference type="Gene3D" id="2.130.10.130">
    <property type="entry name" value="Integrin alpha, N-terminal"/>
    <property type="match status" value="3"/>
</dbReference>
<dbReference type="AlphaFoldDB" id="A0A1I6JT79"/>
<proteinExistence type="predicted"/>
<dbReference type="STRING" id="440514.SAMN04488010_2925"/>
<name>A0A1I6JT79_9FLAO</name>
<evidence type="ECO:0000313" key="3">
    <source>
        <dbReference type="EMBL" id="SFR81750.1"/>
    </source>
</evidence>
<dbReference type="InterPro" id="IPR027039">
    <property type="entry name" value="Crtac1"/>
</dbReference>
<gene>
    <name evidence="3" type="ORF">SAMN04488010_2925</name>
</gene>
<dbReference type="Proteomes" id="UP000199462">
    <property type="component" value="Unassembled WGS sequence"/>
</dbReference>
<accession>A0A1I6JT79</accession>
<dbReference type="PROSITE" id="PS51257">
    <property type="entry name" value="PROKAR_LIPOPROTEIN"/>
    <property type="match status" value="1"/>
</dbReference>
<keyword evidence="4" id="KW-1185">Reference proteome</keyword>
<dbReference type="Pfam" id="PF13517">
    <property type="entry name" value="FG-GAP_3"/>
    <property type="match status" value="4"/>
</dbReference>
<organism evidence="3 4">
    <name type="scientific">Maribacter stanieri</name>
    <dbReference type="NCBI Taxonomy" id="440514"/>
    <lineage>
        <taxon>Bacteria</taxon>
        <taxon>Pseudomonadati</taxon>
        <taxon>Bacteroidota</taxon>
        <taxon>Flavobacteriia</taxon>
        <taxon>Flavobacteriales</taxon>
        <taxon>Flavobacteriaceae</taxon>
        <taxon>Maribacter</taxon>
    </lineage>
</organism>
<dbReference type="Pfam" id="PF07593">
    <property type="entry name" value="UnbV_ASPIC"/>
    <property type="match status" value="1"/>
</dbReference>
<evidence type="ECO:0000259" key="2">
    <source>
        <dbReference type="Pfam" id="PF07593"/>
    </source>
</evidence>
<dbReference type="RefSeq" id="WP_091903974.1">
    <property type="nucleotide sequence ID" value="NZ_FOYX01000003.1"/>
</dbReference>
<dbReference type="InterPro" id="IPR011519">
    <property type="entry name" value="UnbV_ASPIC"/>
</dbReference>
<dbReference type="PANTHER" id="PTHR16026">
    <property type="entry name" value="CARTILAGE ACIDIC PROTEIN 1"/>
    <property type="match status" value="1"/>
</dbReference>
<keyword evidence="1" id="KW-0732">Signal</keyword>